<evidence type="ECO:0000313" key="3">
    <source>
        <dbReference type="Proteomes" id="UP001154015"/>
    </source>
</evidence>
<name>A0ABN8UX52_STRGL</name>
<accession>A0ABN8UX52</accession>
<organism evidence="2 3">
    <name type="scientific">Streptomyces globisporus</name>
    <dbReference type="NCBI Taxonomy" id="1908"/>
    <lineage>
        <taxon>Bacteria</taxon>
        <taxon>Bacillati</taxon>
        <taxon>Actinomycetota</taxon>
        <taxon>Actinomycetes</taxon>
        <taxon>Kitasatosporales</taxon>
        <taxon>Streptomycetaceae</taxon>
        <taxon>Streptomyces</taxon>
    </lineage>
</organism>
<evidence type="ECO:0000313" key="2">
    <source>
        <dbReference type="EMBL" id="CAH9414937.1"/>
    </source>
</evidence>
<keyword evidence="3" id="KW-1185">Reference proteome</keyword>
<feature type="compositionally biased region" description="Polar residues" evidence="1">
    <location>
        <begin position="1"/>
        <end position="12"/>
    </location>
</feature>
<dbReference type="Proteomes" id="UP001154015">
    <property type="component" value="Unassembled WGS sequence"/>
</dbReference>
<feature type="region of interest" description="Disordered" evidence="1">
    <location>
        <begin position="1"/>
        <end position="31"/>
    </location>
</feature>
<gene>
    <name evidence="2" type="ORF">SGL43_01949</name>
</gene>
<proteinExistence type="predicted"/>
<evidence type="ECO:0000256" key="1">
    <source>
        <dbReference type="SAM" id="MobiDB-lite"/>
    </source>
</evidence>
<sequence length="41" mass="4291">MGTGCTHCSSGNPLAPHPFGVPATRRSPPPCRIRYPVDIGS</sequence>
<dbReference type="EMBL" id="CAKXYP010000005">
    <property type="protein sequence ID" value="CAH9414937.1"/>
    <property type="molecule type" value="Genomic_DNA"/>
</dbReference>
<protein>
    <submittedName>
        <fullName evidence="2">Uncharacterized protein</fullName>
    </submittedName>
</protein>
<reference evidence="2" key="1">
    <citation type="submission" date="2022-03" db="EMBL/GenBank/DDBJ databases">
        <authorList>
            <person name="Leyn A S."/>
        </authorList>
    </citation>
    <scope>NUCLEOTIDE SEQUENCE</scope>
    <source>
        <strain evidence="2">Streptomyces globisporus 4-3</strain>
    </source>
</reference>
<comment type="caution">
    <text evidence="2">The sequence shown here is derived from an EMBL/GenBank/DDBJ whole genome shotgun (WGS) entry which is preliminary data.</text>
</comment>